<dbReference type="STRING" id="509190.Cseg_2134"/>
<dbReference type="PANTHER" id="PTHR12469:SF2">
    <property type="entry name" value="SUCCINATE DEHYDROGENASE ASSEMBLY FACTOR 2, MITOCHONDRIAL"/>
    <property type="match status" value="1"/>
</dbReference>
<dbReference type="KEGG" id="cse:Cseg_2134"/>
<comment type="similarity">
    <text evidence="1">Belongs to the SdhE FAD assembly factor family.</text>
</comment>
<keyword evidence="3" id="KW-0143">Chaperone</keyword>
<dbReference type="InterPro" id="IPR005631">
    <property type="entry name" value="SDH"/>
</dbReference>
<dbReference type="EMBL" id="CP002008">
    <property type="protein sequence ID" value="ADG10598.1"/>
    <property type="molecule type" value="Genomic_DNA"/>
</dbReference>
<dbReference type="Proteomes" id="UP000002629">
    <property type="component" value="Chromosome"/>
</dbReference>
<name>D5VJR9_CAUST</name>
<reference evidence="5" key="1">
    <citation type="journal article" date="2011" name="J. Bacteriol.">
        <title>Genome sequences of eight morphologically diverse alphaproteobacteria.</title>
        <authorList>
            <consortium name="US DOE Joint Genome Institute"/>
            <person name="Brown P.J."/>
            <person name="Kysela D.T."/>
            <person name="Buechlein A."/>
            <person name="Hemmerich C."/>
            <person name="Brun Y.V."/>
        </authorList>
    </citation>
    <scope>NUCLEOTIDE SEQUENCE [LARGE SCALE GENOMIC DNA]</scope>
    <source>
        <strain evidence="5">ATCC 21756 / DSM 7131 / JCM 7823 / NBRC 15250 / LMG 17158 / TK0059</strain>
    </source>
</reference>
<dbReference type="Pfam" id="PF03937">
    <property type="entry name" value="Sdh5"/>
    <property type="match status" value="1"/>
</dbReference>
<evidence type="ECO:0000256" key="1">
    <source>
        <dbReference type="ARBA" id="ARBA00008571"/>
    </source>
</evidence>
<dbReference type="SUPFAM" id="SSF109910">
    <property type="entry name" value="YgfY-like"/>
    <property type="match status" value="1"/>
</dbReference>
<evidence type="ECO:0000313" key="4">
    <source>
        <dbReference type="EMBL" id="ADG10598.1"/>
    </source>
</evidence>
<evidence type="ECO:0000313" key="5">
    <source>
        <dbReference type="Proteomes" id="UP000002629"/>
    </source>
</evidence>
<evidence type="ECO:0000256" key="3">
    <source>
        <dbReference type="ARBA" id="ARBA00023186"/>
    </source>
</evidence>
<sequence>MKGDFVTLARGLPLASGRPPLYMRPGMTIDHDSRLRRLRFRAWHRGFREADLILGPFADIHGPNLTPEQFDTLETLLEQSDREIYAWIVGQEPTPERFETDVLAMIRAFRFEAHASRPAGDGA</sequence>
<dbReference type="HOGENOM" id="CLU_103054_1_0_5"/>
<dbReference type="InterPro" id="IPR036714">
    <property type="entry name" value="SDH_sf"/>
</dbReference>
<proteinExistence type="inferred from homology"/>
<gene>
    <name evidence="4" type="ordered locus">Cseg_2134</name>
</gene>
<dbReference type="Gene3D" id="1.10.150.250">
    <property type="entry name" value="Flavinator of succinate dehydrogenase"/>
    <property type="match status" value="1"/>
</dbReference>
<protein>
    <recommendedName>
        <fullName evidence="2">FAD assembly factor SdhE</fullName>
    </recommendedName>
</protein>
<evidence type="ECO:0000256" key="2">
    <source>
        <dbReference type="ARBA" id="ARBA00019418"/>
    </source>
</evidence>
<accession>D5VJR9</accession>
<dbReference type="AlphaFoldDB" id="D5VJR9"/>
<organism evidence="4 5">
    <name type="scientific">Caulobacter segnis (strain ATCC 21756 / DSM 7131 / JCM 7823 / NBRC 15250 / LMG 17158 / TK0059)</name>
    <name type="common">Mycoplana segnis</name>
    <dbReference type="NCBI Taxonomy" id="509190"/>
    <lineage>
        <taxon>Bacteria</taxon>
        <taxon>Pseudomonadati</taxon>
        <taxon>Pseudomonadota</taxon>
        <taxon>Alphaproteobacteria</taxon>
        <taxon>Caulobacterales</taxon>
        <taxon>Caulobacteraceae</taxon>
        <taxon>Caulobacter</taxon>
    </lineage>
</organism>
<dbReference type="GO" id="GO:0006099">
    <property type="term" value="P:tricarboxylic acid cycle"/>
    <property type="evidence" value="ECO:0007669"/>
    <property type="project" value="TreeGrafter"/>
</dbReference>
<dbReference type="PANTHER" id="PTHR12469">
    <property type="entry name" value="PROTEIN EMI5 HOMOLOG, MITOCHONDRIAL"/>
    <property type="match status" value="1"/>
</dbReference>
<dbReference type="eggNOG" id="COG2938">
    <property type="taxonomic scope" value="Bacteria"/>
</dbReference>